<reference evidence="2" key="2">
    <citation type="journal article" date="2022" name="Microbiol. Resour. Announc.">
        <title>Whole-Genome Sequence of Entomortierella parvispora E1425, a Mucoromycotan Fungus Associated with Burkholderiaceae-Related Endosymbiotic Bacteria.</title>
        <authorList>
            <person name="Herlambang A."/>
            <person name="Guo Y."/>
            <person name="Takashima Y."/>
            <person name="Narisawa K."/>
            <person name="Ohta H."/>
            <person name="Nishizawa T."/>
        </authorList>
    </citation>
    <scope>NUCLEOTIDE SEQUENCE</scope>
    <source>
        <strain evidence="2">E1425</strain>
    </source>
</reference>
<dbReference type="Gene3D" id="3.80.10.10">
    <property type="entry name" value="Ribonuclease Inhibitor"/>
    <property type="match status" value="1"/>
</dbReference>
<dbReference type="InterPro" id="IPR036047">
    <property type="entry name" value="F-box-like_dom_sf"/>
</dbReference>
<proteinExistence type="predicted"/>
<dbReference type="Gene3D" id="1.20.1280.50">
    <property type="match status" value="1"/>
</dbReference>
<dbReference type="AlphaFoldDB" id="A0A9P3HCM6"/>
<dbReference type="EMBL" id="BQFW01000008">
    <property type="protein sequence ID" value="GJJ74187.1"/>
    <property type="molecule type" value="Genomic_DNA"/>
</dbReference>
<evidence type="ECO:0000313" key="3">
    <source>
        <dbReference type="Proteomes" id="UP000827284"/>
    </source>
</evidence>
<dbReference type="PROSITE" id="PS50181">
    <property type="entry name" value="FBOX"/>
    <property type="match status" value="1"/>
</dbReference>
<dbReference type="Proteomes" id="UP000827284">
    <property type="component" value="Unassembled WGS sequence"/>
</dbReference>
<reference evidence="2" key="1">
    <citation type="submission" date="2021-11" db="EMBL/GenBank/DDBJ databases">
        <authorList>
            <person name="Herlambang A."/>
            <person name="Guo Y."/>
            <person name="Takashima Y."/>
            <person name="Nishizawa T."/>
        </authorList>
    </citation>
    <scope>NUCLEOTIDE SEQUENCE</scope>
    <source>
        <strain evidence="2">E1425</strain>
    </source>
</reference>
<protein>
    <recommendedName>
        <fullName evidence="1">F-box domain-containing protein</fullName>
    </recommendedName>
</protein>
<feature type="domain" description="F-box" evidence="1">
    <location>
        <begin position="1"/>
        <end position="42"/>
    </location>
</feature>
<comment type="caution">
    <text evidence="2">The sequence shown here is derived from an EMBL/GenBank/DDBJ whole genome shotgun (WGS) entry which is preliminary data.</text>
</comment>
<evidence type="ECO:0000259" key="1">
    <source>
        <dbReference type="PROSITE" id="PS50181"/>
    </source>
</evidence>
<dbReference type="InterPro" id="IPR032675">
    <property type="entry name" value="LRR_dom_sf"/>
</dbReference>
<dbReference type="Pfam" id="PF12937">
    <property type="entry name" value="F-box-like"/>
    <property type="match status" value="1"/>
</dbReference>
<evidence type="ECO:0000313" key="2">
    <source>
        <dbReference type="EMBL" id="GJJ74187.1"/>
    </source>
</evidence>
<dbReference type="SUPFAM" id="SSF81383">
    <property type="entry name" value="F-box domain"/>
    <property type="match status" value="1"/>
</dbReference>
<keyword evidence="3" id="KW-1185">Reference proteome</keyword>
<accession>A0A9P3HCM6</accession>
<dbReference type="InterPro" id="IPR001810">
    <property type="entry name" value="F-box_dom"/>
</dbReference>
<name>A0A9P3HCM6_9FUNG</name>
<organism evidence="2 3">
    <name type="scientific">Entomortierella parvispora</name>
    <dbReference type="NCBI Taxonomy" id="205924"/>
    <lineage>
        <taxon>Eukaryota</taxon>
        <taxon>Fungi</taxon>
        <taxon>Fungi incertae sedis</taxon>
        <taxon>Mucoromycota</taxon>
        <taxon>Mortierellomycotina</taxon>
        <taxon>Mortierellomycetes</taxon>
        <taxon>Mortierellales</taxon>
        <taxon>Mortierellaceae</taxon>
        <taxon>Entomortierella</taxon>
    </lineage>
</organism>
<gene>
    <name evidence="2" type="ORF">EMPS_06545</name>
</gene>
<sequence>MFLPSEIWLHVAQYFSLEDKAASVLVCKSWNEIFISELYKSIDLRPKEKNPKETTQQGYTFVTLPTNDNHSDNDNDTSHQLPLPMALIRKYGHLVRELYPCVPCPYLCELAPIINGLLCLHLESPSGKKDVVYNSLDWEGLSQVLIGNPLIRSISIRRLNHKGAPKLFHQVAKHCLQLEVLCVIFSFFRHEDMVRVLKKNQSLSKFAFTNGGWFYYFHTPPSEEWRESIPRLGGLAIAPTEDDLLALDFDELRKLLRTIQISRLVIRNVSHRDDEGELTGILHLWQDLTDVHLMCSGFGYLSINALSRHFDHLRALNLSGSHNFLNWMYEIVLAACPRLIELHTSLLDMDALFEEERHEGKEAAVVTVMKRLQMKVDNVSVHNWACVGLQTFRVASLVWPKTAERRKRAASHLLALKYLKHLQFEEVSVVRKNSDTAESDSQLYWKEGDFNRWQLEEGIDTKWMIKAWPNLQSFRMMTPSFHSVVVQGVDN</sequence>